<dbReference type="Pfam" id="PF01926">
    <property type="entry name" value="MMR_HSR1"/>
    <property type="match status" value="1"/>
</dbReference>
<evidence type="ECO:0000259" key="2">
    <source>
        <dbReference type="Pfam" id="PF01926"/>
    </source>
</evidence>
<evidence type="ECO:0000313" key="3">
    <source>
        <dbReference type="EnsemblMetazoa" id="CLYHEMP021025.2"/>
    </source>
</evidence>
<dbReference type="InterPro" id="IPR006073">
    <property type="entry name" value="GTP-bd"/>
</dbReference>
<name>A0A7M5XE28_9CNID</name>
<protein>
    <recommendedName>
        <fullName evidence="2">G domain-containing protein</fullName>
    </recommendedName>
</protein>
<dbReference type="CDD" id="cd00882">
    <property type="entry name" value="Ras_like_GTPase"/>
    <property type="match status" value="1"/>
</dbReference>
<feature type="domain" description="G" evidence="2">
    <location>
        <begin position="28"/>
        <end position="134"/>
    </location>
</feature>
<proteinExistence type="predicted"/>
<dbReference type="AlphaFoldDB" id="A0A7M5XE28"/>
<dbReference type="EnsemblMetazoa" id="CLYHEMT021025.2">
    <property type="protein sequence ID" value="CLYHEMP021025.2"/>
    <property type="gene ID" value="CLYHEMG021025"/>
</dbReference>
<evidence type="ECO:0000313" key="4">
    <source>
        <dbReference type="Proteomes" id="UP000594262"/>
    </source>
</evidence>
<organism evidence="3 4">
    <name type="scientific">Clytia hemisphaerica</name>
    <dbReference type="NCBI Taxonomy" id="252671"/>
    <lineage>
        <taxon>Eukaryota</taxon>
        <taxon>Metazoa</taxon>
        <taxon>Cnidaria</taxon>
        <taxon>Hydrozoa</taxon>
        <taxon>Hydroidolina</taxon>
        <taxon>Leptothecata</taxon>
        <taxon>Obeliida</taxon>
        <taxon>Clytiidae</taxon>
        <taxon>Clytia</taxon>
    </lineage>
</organism>
<dbReference type="Proteomes" id="UP000594262">
    <property type="component" value="Unplaced"/>
</dbReference>
<dbReference type="SUPFAM" id="SSF52540">
    <property type="entry name" value="P-loop containing nucleoside triphosphate hydrolases"/>
    <property type="match status" value="1"/>
</dbReference>
<keyword evidence="4" id="KW-1185">Reference proteome</keyword>
<dbReference type="GO" id="GO:0005525">
    <property type="term" value="F:GTP binding"/>
    <property type="evidence" value="ECO:0007669"/>
    <property type="project" value="InterPro"/>
</dbReference>
<reference evidence="3" key="1">
    <citation type="submission" date="2021-01" db="UniProtKB">
        <authorList>
            <consortium name="EnsemblMetazoa"/>
        </authorList>
    </citation>
    <scope>IDENTIFICATION</scope>
</reference>
<feature type="region of interest" description="Disordered" evidence="1">
    <location>
        <begin position="345"/>
        <end position="376"/>
    </location>
</feature>
<dbReference type="InterPro" id="IPR027417">
    <property type="entry name" value="P-loop_NTPase"/>
</dbReference>
<dbReference type="Gene3D" id="3.40.50.300">
    <property type="entry name" value="P-loop containing nucleotide triphosphate hydrolases"/>
    <property type="match status" value="1"/>
</dbReference>
<accession>A0A7M5XE28</accession>
<sequence length="457" mass="52726">MATVNEFVTSNGVASYATPNKKVGKYLLVAGNPGSGKSTVLNCLMQSRSSEMLQEDQRFQSGVSIGSGMTYQLDVKELNGIVYMDTPGLDDIDKRKQAAEAITQALKRDGSYQIIFVVTLEAGRVRPADVATISLILDSAPEITNYGVIFNKLSKPVLRELTKENKLSLLTQVSARTTEGKKKPLPIPLYLEKNSDLEDEKNAIASLPGLEEYVLCLAPIVIHSNQVDDIPAESFDNIKAKLEEQLDYYRKNQEAMKYQMEEDRKNFKRQYDEMQVENERRHQREMQEIERKEKQHQHEMRALKEQNDQNLKAIKVNFQRENEAARAEAQRREQEMARLKENFDEMKIQADQREQEKRQAEMEEERRRLEASLEEERRQKEYDERLAKMQAAQERQVKELQQKIEDHQKEKARMEEENKTRIVALESKKEDNGILDQIVNAFAGAVKGVANFFGIKF</sequence>
<evidence type="ECO:0000256" key="1">
    <source>
        <dbReference type="SAM" id="MobiDB-lite"/>
    </source>
</evidence>
<dbReference type="OrthoDB" id="8954335at2759"/>